<evidence type="ECO:0000256" key="1">
    <source>
        <dbReference type="SAM" id="MobiDB-lite"/>
    </source>
</evidence>
<organism evidence="2 3">
    <name type="scientific">Scyliorhinus torazame</name>
    <name type="common">Cloudy catshark</name>
    <name type="synonym">Catulus torazame</name>
    <dbReference type="NCBI Taxonomy" id="75743"/>
    <lineage>
        <taxon>Eukaryota</taxon>
        <taxon>Metazoa</taxon>
        <taxon>Chordata</taxon>
        <taxon>Craniata</taxon>
        <taxon>Vertebrata</taxon>
        <taxon>Chondrichthyes</taxon>
        <taxon>Elasmobranchii</taxon>
        <taxon>Galeomorphii</taxon>
        <taxon>Galeoidea</taxon>
        <taxon>Carcharhiniformes</taxon>
        <taxon>Scyliorhinidae</taxon>
        <taxon>Scyliorhinus</taxon>
    </lineage>
</organism>
<reference evidence="2 3" key="1">
    <citation type="journal article" date="2018" name="Nat. Ecol. Evol.">
        <title>Shark genomes provide insights into elasmobranch evolution and the origin of vertebrates.</title>
        <authorList>
            <person name="Hara Y"/>
            <person name="Yamaguchi K"/>
            <person name="Onimaru K"/>
            <person name="Kadota M"/>
            <person name="Koyanagi M"/>
            <person name="Keeley SD"/>
            <person name="Tatsumi K"/>
            <person name="Tanaka K"/>
            <person name="Motone F"/>
            <person name="Kageyama Y"/>
            <person name="Nozu R"/>
            <person name="Adachi N"/>
            <person name="Nishimura O"/>
            <person name="Nakagawa R"/>
            <person name="Tanegashima C"/>
            <person name="Kiyatake I"/>
            <person name="Matsumoto R"/>
            <person name="Murakumo K"/>
            <person name="Nishida K"/>
            <person name="Terakita A"/>
            <person name="Kuratani S"/>
            <person name="Sato K"/>
            <person name="Hyodo S Kuraku.S."/>
        </authorList>
    </citation>
    <scope>NUCLEOTIDE SEQUENCE [LARGE SCALE GENOMIC DNA]</scope>
</reference>
<dbReference type="InterPro" id="IPR052696">
    <property type="entry name" value="Coiled-coil_domain"/>
</dbReference>
<dbReference type="AlphaFoldDB" id="A0A401PBG5"/>
<feature type="compositionally biased region" description="Basic residues" evidence="1">
    <location>
        <begin position="28"/>
        <end position="41"/>
    </location>
</feature>
<dbReference type="InterPro" id="IPR027889">
    <property type="entry name" value="CCER1"/>
</dbReference>
<proteinExistence type="predicted"/>
<protein>
    <submittedName>
        <fullName evidence="2">Uncharacterized protein</fullName>
    </submittedName>
</protein>
<gene>
    <name evidence="2" type="ORF">scyTo_0001287</name>
</gene>
<accession>A0A401PBG5</accession>
<dbReference type="OMA" id="EKYQMLH"/>
<dbReference type="PANTHER" id="PTHR37337:SF1">
    <property type="entry name" value="COILED-COIL DOMAIN-CONTAINING GLUTAMATE-RICH PROTEIN 1"/>
    <property type="match status" value="1"/>
</dbReference>
<dbReference type="PANTHER" id="PTHR37337">
    <property type="entry name" value="COILED-COIL DOMAIN-CONTAINING GLUTAMATE-RICH PROTEIN 1"/>
    <property type="match status" value="1"/>
</dbReference>
<sequence>MSHRNRGVVHWEVRKERSDCKDCSKSRPASKRVSHRWHRRGRADCGRAGRKLGRGHQHQSTVPQGVRLRPVNVRGNRAPGMRAPRNTNQFLMQEKYQLMHMRSDSTGSDSGSEIELDMDIDSYLGVLENARGALDCSMSPLCDDNLLRFRLFEQIDHDQSMQYFPSEDDVVKSERFMRRDFAAFCSSFDID</sequence>
<comment type="caution">
    <text evidence="2">The sequence shown here is derived from an EMBL/GenBank/DDBJ whole genome shotgun (WGS) entry which is preliminary data.</text>
</comment>
<dbReference type="Proteomes" id="UP000288216">
    <property type="component" value="Unassembled WGS sequence"/>
</dbReference>
<feature type="region of interest" description="Disordered" evidence="1">
    <location>
        <begin position="22"/>
        <end position="63"/>
    </location>
</feature>
<keyword evidence="3" id="KW-1185">Reference proteome</keyword>
<dbReference type="OrthoDB" id="9451863at2759"/>
<evidence type="ECO:0000313" key="3">
    <source>
        <dbReference type="Proteomes" id="UP000288216"/>
    </source>
</evidence>
<dbReference type="EMBL" id="BFAA01000280">
    <property type="protein sequence ID" value="GCB70449.1"/>
    <property type="molecule type" value="Genomic_DNA"/>
</dbReference>
<evidence type="ECO:0000313" key="2">
    <source>
        <dbReference type="EMBL" id="GCB70449.1"/>
    </source>
</evidence>
<dbReference type="Pfam" id="PF15482">
    <property type="entry name" value="CCER1"/>
    <property type="match status" value="1"/>
</dbReference>
<name>A0A401PBG5_SCYTO</name>
<feature type="compositionally biased region" description="Basic residues" evidence="1">
    <location>
        <begin position="48"/>
        <end position="57"/>
    </location>
</feature>